<comment type="caution">
    <text evidence="1">The sequence shown here is derived from an EMBL/GenBank/DDBJ whole genome shotgun (WGS) entry which is preliminary data.</text>
</comment>
<gene>
    <name evidence="1" type="ORF">CEP54_004995</name>
</gene>
<protein>
    <submittedName>
        <fullName evidence="1">Uncharacterized protein</fullName>
    </submittedName>
</protein>
<keyword evidence="2" id="KW-1185">Reference proteome</keyword>
<reference evidence="1 2" key="1">
    <citation type="submission" date="2017-06" db="EMBL/GenBank/DDBJ databases">
        <title>Comparative genomic analysis of Ambrosia Fusariam Clade fungi.</title>
        <authorList>
            <person name="Stajich J.E."/>
            <person name="Carrillo J."/>
            <person name="Kijimoto T."/>
            <person name="Eskalen A."/>
            <person name="O'Donnell K."/>
            <person name="Kasson M."/>
        </authorList>
    </citation>
    <scope>NUCLEOTIDE SEQUENCE [LARGE SCALE GENOMIC DNA]</scope>
    <source>
        <strain evidence="1 2">NRRL62584</strain>
    </source>
</reference>
<name>A0A428QF97_9HYPO</name>
<dbReference type="EMBL" id="NKCI01000036">
    <property type="protein sequence ID" value="RSL63908.1"/>
    <property type="molecule type" value="Genomic_DNA"/>
</dbReference>
<sequence>MPILSGFSVDVVCLIEHVRETESGYKTDGHKHKNPQEKWCPKDSMLLMALRIDQVPFGLYLVPPRTHQAGINASRSPRCNAEVPR</sequence>
<dbReference type="AlphaFoldDB" id="A0A428QF97"/>
<evidence type="ECO:0000313" key="1">
    <source>
        <dbReference type="EMBL" id="RSL63908.1"/>
    </source>
</evidence>
<accession>A0A428QF97</accession>
<evidence type="ECO:0000313" key="2">
    <source>
        <dbReference type="Proteomes" id="UP000288168"/>
    </source>
</evidence>
<dbReference type="Proteomes" id="UP000288168">
    <property type="component" value="Unassembled WGS sequence"/>
</dbReference>
<proteinExistence type="predicted"/>
<organism evidence="1 2">
    <name type="scientific">Fusarium duplospermum</name>
    <dbReference type="NCBI Taxonomy" id="1325734"/>
    <lineage>
        <taxon>Eukaryota</taxon>
        <taxon>Fungi</taxon>
        <taxon>Dikarya</taxon>
        <taxon>Ascomycota</taxon>
        <taxon>Pezizomycotina</taxon>
        <taxon>Sordariomycetes</taxon>
        <taxon>Hypocreomycetidae</taxon>
        <taxon>Hypocreales</taxon>
        <taxon>Nectriaceae</taxon>
        <taxon>Fusarium</taxon>
        <taxon>Fusarium solani species complex</taxon>
    </lineage>
</organism>